<dbReference type="InterPro" id="IPR005019">
    <property type="entry name" value="Adenine_glyco"/>
</dbReference>
<evidence type="ECO:0000313" key="3">
    <source>
        <dbReference type="RefSeq" id="XP_028030105.1"/>
    </source>
</evidence>
<gene>
    <name evidence="3" type="primary">LOC114242961</name>
</gene>
<dbReference type="Proteomes" id="UP000504629">
    <property type="component" value="Unplaced"/>
</dbReference>
<feature type="binding site" evidence="1">
    <location>
        <position position="184"/>
    </location>
    <ligand>
        <name>Zn(2+)</name>
        <dbReference type="ChEBI" id="CHEBI:29105"/>
    </ligand>
</feature>
<dbReference type="PANTHER" id="PTHR30037">
    <property type="entry name" value="DNA-3-METHYLADENINE GLYCOSYLASE 1"/>
    <property type="match status" value="1"/>
</dbReference>
<dbReference type="GO" id="GO:0008725">
    <property type="term" value="F:DNA-3-methyladenine glycosylase activity"/>
    <property type="evidence" value="ECO:0007669"/>
    <property type="project" value="InterPro"/>
</dbReference>
<dbReference type="OrthoDB" id="3941538at2759"/>
<dbReference type="PANTHER" id="PTHR30037:SF4">
    <property type="entry name" value="DNA-3-METHYLADENINE GLYCOSYLASE I"/>
    <property type="match status" value="1"/>
</dbReference>
<name>A0A6J2JKQ2_BOMMA</name>
<protein>
    <submittedName>
        <fullName evidence="3">Uncharacterized protein LOC114242961</fullName>
    </submittedName>
</protein>
<keyword evidence="1" id="KW-0862">Zinc</keyword>
<dbReference type="NCBIfam" id="TIGR00624">
    <property type="entry name" value="tag"/>
    <property type="match status" value="1"/>
</dbReference>
<dbReference type="KEGG" id="bman:114242961"/>
<feature type="binding site" evidence="1">
    <location>
        <position position="9"/>
    </location>
    <ligand>
        <name>Zn(2+)</name>
        <dbReference type="ChEBI" id="CHEBI:29105"/>
    </ligand>
</feature>
<keyword evidence="2" id="KW-1185">Reference proteome</keyword>
<sequence>MGDNTIKRCEWLSDDPLYIKYHDEEWGVPQYDSLRLFEMLCLEGQQAGLSWLTVLKKRENYRQVFHGFDPYKISNFTKTELLELKKNSSIIRHEGKIQAIFENSLCYLQLVREGTDFSDFIWSFVGKKPIVNYWVQNKDIPKETSTSKALAKALKEKGFKFLESKTCYAFMQACGLVNDHIVSCICRQTLQESTID</sequence>
<dbReference type="GO" id="GO:0046872">
    <property type="term" value="F:metal ion binding"/>
    <property type="evidence" value="ECO:0007669"/>
    <property type="project" value="UniProtKB-KW"/>
</dbReference>
<dbReference type="SUPFAM" id="SSF48150">
    <property type="entry name" value="DNA-glycosylase"/>
    <property type="match status" value="1"/>
</dbReference>
<dbReference type="Gene3D" id="1.10.340.30">
    <property type="entry name" value="Hypothetical protein, domain 2"/>
    <property type="match status" value="1"/>
</dbReference>
<dbReference type="RefSeq" id="XP_028030105.1">
    <property type="nucleotide sequence ID" value="XM_028174304.1"/>
</dbReference>
<keyword evidence="1" id="KW-0479">Metal-binding</keyword>
<dbReference type="GO" id="GO:0006284">
    <property type="term" value="P:base-excision repair"/>
    <property type="evidence" value="ECO:0007669"/>
    <property type="project" value="InterPro"/>
</dbReference>
<evidence type="ECO:0000256" key="1">
    <source>
        <dbReference type="PIRSR" id="PIRSR605019-1"/>
    </source>
</evidence>
<dbReference type="AlphaFoldDB" id="A0A6J2JKQ2"/>
<dbReference type="GeneID" id="114242961"/>
<organism evidence="2 3">
    <name type="scientific">Bombyx mandarina</name>
    <name type="common">Wild silk moth</name>
    <name type="synonym">Wild silkworm</name>
    <dbReference type="NCBI Taxonomy" id="7092"/>
    <lineage>
        <taxon>Eukaryota</taxon>
        <taxon>Metazoa</taxon>
        <taxon>Ecdysozoa</taxon>
        <taxon>Arthropoda</taxon>
        <taxon>Hexapoda</taxon>
        <taxon>Insecta</taxon>
        <taxon>Pterygota</taxon>
        <taxon>Neoptera</taxon>
        <taxon>Endopterygota</taxon>
        <taxon>Lepidoptera</taxon>
        <taxon>Glossata</taxon>
        <taxon>Ditrysia</taxon>
        <taxon>Bombycoidea</taxon>
        <taxon>Bombycidae</taxon>
        <taxon>Bombycinae</taxon>
        <taxon>Bombyx</taxon>
    </lineage>
</organism>
<evidence type="ECO:0000313" key="2">
    <source>
        <dbReference type="Proteomes" id="UP000504629"/>
    </source>
</evidence>
<accession>A0A6J2JKQ2</accession>
<dbReference type="InterPro" id="IPR004597">
    <property type="entry name" value="Tag"/>
</dbReference>
<reference evidence="3" key="1">
    <citation type="submission" date="2025-08" db="UniProtKB">
        <authorList>
            <consortium name="RefSeq"/>
        </authorList>
    </citation>
    <scope>IDENTIFICATION</scope>
    <source>
        <tissue evidence="3">Silk gland</tissue>
    </source>
</reference>
<dbReference type="InterPro" id="IPR052891">
    <property type="entry name" value="DNA-3mA_glycosylase"/>
</dbReference>
<dbReference type="Pfam" id="PF03352">
    <property type="entry name" value="Adenine_glyco"/>
    <property type="match status" value="1"/>
</dbReference>
<feature type="binding site" evidence="1">
    <location>
        <position position="22"/>
    </location>
    <ligand>
        <name>Zn(2+)</name>
        <dbReference type="ChEBI" id="CHEBI:29105"/>
    </ligand>
</feature>
<proteinExistence type="predicted"/>
<dbReference type="InterPro" id="IPR011257">
    <property type="entry name" value="DNA_glycosylase"/>
</dbReference>
<feature type="binding site" evidence="1">
    <location>
        <position position="180"/>
    </location>
    <ligand>
        <name>Zn(2+)</name>
        <dbReference type="ChEBI" id="CHEBI:29105"/>
    </ligand>
</feature>